<protein>
    <submittedName>
        <fullName evidence="2">Uncharacterized protein</fullName>
    </submittedName>
</protein>
<accession>A0A5B7GI20</accession>
<keyword evidence="1" id="KW-0812">Transmembrane</keyword>
<evidence type="ECO:0000313" key="2">
    <source>
        <dbReference type="EMBL" id="MPC59930.1"/>
    </source>
</evidence>
<evidence type="ECO:0000313" key="3">
    <source>
        <dbReference type="Proteomes" id="UP000324222"/>
    </source>
</evidence>
<keyword evidence="1" id="KW-1133">Transmembrane helix</keyword>
<sequence>MQSTPSSSDKYWLIVFISFKDEISITYEIHTTTLIVTIFIVNYCFVRWRGKSIG</sequence>
<keyword evidence="1" id="KW-0472">Membrane</keyword>
<dbReference type="AlphaFoldDB" id="A0A5B7GI20"/>
<reference evidence="2 3" key="1">
    <citation type="submission" date="2019-05" db="EMBL/GenBank/DDBJ databases">
        <title>Another draft genome of Portunus trituberculatus and its Hox gene families provides insights of decapod evolution.</title>
        <authorList>
            <person name="Jeong J.-H."/>
            <person name="Song I."/>
            <person name="Kim S."/>
            <person name="Choi T."/>
            <person name="Kim D."/>
            <person name="Ryu S."/>
            <person name="Kim W."/>
        </authorList>
    </citation>
    <scope>NUCLEOTIDE SEQUENCE [LARGE SCALE GENOMIC DNA]</scope>
    <source>
        <tissue evidence="2">Muscle</tissue>
    </source>
</reference>
<dbReference type="EMBL" id="VSRR010016999">
    <property type="protein sequence ID" value="MPC59930.1"/>
    <property type="molecule type" value="Genomic_DNA"/>
</dbReference>
<feature type="transmembrane region" description="Helical" evidence="1">
    <location>
        <begin position="29"/>
        <end position="46"/>
    </location>
</feature>
<evidence type="ECO:0000256" key="1">
    <source>
        <dbReference type="SAM" id="Phobius"/>
    </source>
</evidence>
<proteinExistence type="predicted"/>
<keyword evidence="3" id="KW-1185">Reference proteome</keyword>
<comment type="caution">
    <text evidence="2">The sequence shown here is derived from an EMBL/GenBank/DDBJ whole genome shotgun (WGS) entry which is preliminary data.</text>
</comment>
<name>A0A5B7GI20_PORTR</name>
<gene>
    <name evidence="2" type="ORF">E2C01_053962</name>
</gene>
<organism evidence="2 3">
    <name type="scientific">Portunus trituberculatus</name>
    <name type="common">Swimming crab</name>
    <name type="synonym">Neptunus trituberculatus</name>
    <dbReference type="NCBI Taxonomy" id="210409"/>
    <lineage>
        <taxon>Eukaryota</taxon>
        <taxon>Metazoa</taxon>
        <taxon>Ecdysozoa</taxon>
        <taxon>Arthropoda</taxon>
        <taxon>Crustacea</taxon>
        <taxon>Multicrustacea</taxon>
        <taxon>Malacostraca</taxon>
        <taxon>Eumalacostraca</taxon>
        <taxon>Eucarida</taxon>
        <taxon>Decapoda</taxon>
        <taxon>Pleocyemata</taxon>
        <taxon>Brachyura</taxon>
        <taxon>Eubrachyura</taxon>
        <taxon>Portunoidea</taxon>
        <taxon>Portunidae</taxon>
        <taxon>Portuninae</taxon>
        <taxon>Portunus</taxon>
    </lineage>
</organism>
<dbReference type="Proteomes" id="UP000324222">
    <property type="component" value="Unassembled WGS sequence"/>
</dbReference>